<reference evidence="2" key="1">
    <citation type="submission" date="2021-11" db="EMBL/GenBank/DDBJ databases">
        <authorList>
            <person name="Herlambang A."/>
            <person name="Guo Y."/>
            <person name="Takashima Y."/>
            <person name="Nishizawa T."/>
        </authorList>
    </citation>
    <scope>NUCLEOTIDE SEQUENCE</scope>
    <source>
        <strain evidence="2">E1425</strain>
    </source>
</reference>
<organism evidence="2 3">
    <name type="scientific">Entomortierella parvispora</name>
    <dbReference type="NCBI Taxonomy" id="205924"/>
    <lineage>
        <taxon>Eukaryota</taxon>
        <taxon>Fungi</taxon>
        <taxon>Fungi incertae sedis</taxon>
        <taxon>Mucoromycota</taxon>
        <taxon>Mortierellomycotina</taxon>
        <taxon>Mortierellomycetes</taxon>
        <taxon>Mortierellales</taxon>
        <taxon>Mortierellaceae</taxon>
        <taxon>Entomortierella</taxon>
    </lineage>
</organism>
<dbReference type="Proteomes" id="UP000827284">
    <property type="component" value="Unassembled WGS sequence"/>
</dbReference>
<feature type="region of interest" description="Disordered" evidence="1">
    <location>
        <begin position="128"/>
        <end position="147"/>
    </location>
</feature>
<reference evidence="2" key="2">
    <citation type="journal article" date="2022" name="Microbiol. Resour. Announc.">
        <title>Whole-Genome Sequence of Entomortierella parvispora E1425, a Mucoromycotan Fungus Associated with Burkholderiaceae-Related Endosymbiotic Bacteria.</title>
        <authorList>
            <person name="Herlambang A."/>
            <person name="Guo Y."/>
            <person name="Takashima Y."/>
            <person name="Narisawa K."/>
            <person name="Ohta H."/>
            <person name="Nishizawa T."/>
        </authorList>
    </citation>
    <scope>NUCLEOTIDE SEQUENCE</scope>
    <source>
        <strain evidence="2">E1425</strain>
    </source>
</reference>
<feature type="region of interest" description="Disordered" evidence="1">
    <location>
        <begin position="376"/>
        <end position="402"/>
    </location>
</feature>
<feature type="region of interest" description="Disordered" evidence="1">
    <location>
        <begin position="70"/>
        <end position="110"/>
    </location>
</feature>
<feature type="compositionally biased region" description="Basic and acidic residues" evidence="1">
    <location>
        <begin position="390"/>
        <end position="402"/>
    </location>
</feature>
<proteinExistence type="predicted"/>
<dbReference type="AlphaFoldDB" id="A0A9P3LYB2"/>
<feature type="region of interest" description="Disordered" evidence="1">
    <location>
        <begin position="154"/>
        <end position="242"/>
    </location>
</feature>
<evidence type="ECO:0000313" key="2">
    <source>
        <dbReference type="EMBL" id="GJJ75251.1"/>
    </source>
</evidence>
<protein>
    <submittedName>
        <fullName evidence="2">Uncharacterized protein</fullName>
    </submittedName>
</protein>
<evidence type="ECO:0000256" key="1">
    <source>
        <dbReference type="SAM" id="MobiDB-lite"/>
    </source>
</evidence>
<feature type="compositionally biased region" description="Basic and acidic residues" evidence="1">
    <location>
        <begin position="166"/>
        <end position="177"/>
    </location>
</feature>
<feature type="compositionally biased region" description="Polar residues" evidence="1">
    <location>
        <begin position="185"/>
        <end position="195"/>
    </location>
</feature>
<gene>
    <name evidence="2" type="ORF">EMPS_07609</name>
</gene>
<comment type="caution">
    <text evidence="2">The sequence shown here is derived from an EMBL/GenBank/DDBJ whole genome shotgun (WGS) entry which is preliminary data.</text>
</comment>
<keyword evidence="3" id="KW-1185">Reference proteome</keyword>
<accession>A0A9P3LYB2</accession>
<evidence type="ECO:0000313" key="3">
    <source>
        <dbReference type="Proteomes" id="UP000827284"/>
    </source>
</evidence>
<dbReference type="EMBL" id="BQFW01000010">
    <property type="protein sequence ID" value="GJJ75251.1"/>
    <property type="molecule type" value="Genomic_DNA"/>
</dbReference>
<feature type="compositionally biased region" description="Low complexity" evidence="1">
    <location>
        <begin position="83"/>
        <end position="101"/>
    </location>
</feature>
<sequence>MSSDMNICLRFCLGNTDLSHAKGLYQIMEDHAVVAWTDLHVVGLYGRPADVVEATINSFYLHPRSSSVSSTLCAPSPHPDPLSSPLATATPTASLAAVTSPHSPPLPRAPSIETMSLEQLQIKEAQSLPGEGEEKETLPHSSSSSLSFPARFMDATSAGGSSQTGKDGEDKDKEKSKGPAGMCDSPSSPSHNYPSRTMVPPDKWNTDDDLWTQKYPSSSDLKQYIHGRRGSSSSSSSGGTGREPPFQIWIALPENIRLYLLLVSGAFTSYLLEEKTVGACYARGGDMEELLEARDRAEMKVSDSREHNMTVVETRDLEALRRILSRVATAMATEPVKEYTEKWMKELYAKDIEEWDQTLKLYREAHEDTMCWVTGDQGQQVNEEPWIEDNQDKKKEGEGTHENKLQDLWTWTEYESLERHTGKAKKKQR</sequence>
<name>A0A9P3LYB2_9FUNG</name>